<dbReference type="EMBL" id="JAATTO010000002">
    <property type="protein sequence ID" value="MBC9976833.1"/>
    <property type="molecule type" value="Genomic_DNA"/>
</dbReference>
<feature type="chain" id="PRO_5047130522" evidence="1">
    <location>
        <begin position="24"/>
        <end position="139"/>
    </location>
</feature>
<keyword evidence="1" id="KW-0732">Signal</keyword>
<keyword evidence="4" id="KW-1185">Reference proteome</keyword>
<dbReference type="SMART" id="SM00754">
    <property type="entry name" value="CHRD"/>
    <property type="match status" value="1"/>
</dbReference>
<feature type="domain" description="CHRD" evidence="2">
    <location>
        <begin position="22"/>
        <end position="139"/>
    </location>
</feature>
<organism evidence="3 4">
    <name type="scientific">Bradyrhizobium campsiandrae</name>
    <dbReference type="NCBI Taxonomy" id="1729892"/>
    <lineage>
        <taxon>Bacteria</taxon>
        <taxon>Pseudomonadati</taxon>
        <taxon>Pseudomonadota</taxon>
        <taxon>Alphaproteobacteria</taxon>
        <taxon>Hyphomicrobiales</taxon>
        <taxon>Nitrobacteraceae</taxon>
        <taxon>Bradyrhizobium</taxon>
    </lineage>
</organism>
<proteinExistence type="predicted"/>
<sequence>MNKVLFVTLALGAAVAFAGPASAEKLKATLDGKSEVPATTSSGTGTADLDYDAATKKLTWKVSYSGLSGPATAAHFHGPAEVGKNAGVAVPIPGIANSPAEGSATLTEAQASDLLAGKLYVNIHTAANPGGEIRGQVTK</sequence>
<dbReference type="Pfam" id="PF07452">
    <property type="entry name" value="CHRD"/>
    <property type="match status" value="1"/>
</dbReference>
<protein>
    <submittedName>
        <fullName evidence="3">CHRD domain-containing protein</fullName>
    </submittedName>
</protein>
<evidence type="ECO:0000313" key="3">
    <source>
        <dbReference type="EMBL" id="MBC9976833.1"/>
    </source>
</evidence>
<evidence type="ECO:0000256" key="1">
    <source>
        <dbReference type="SAM" id="SignalP"/>
    </source>
</evidence>
<feature type="signal peptide" evidence="1">
    <location>
        <begin position="1"/>
        <end position="23"/>
    </location>
</feature>
<dbReference type="PROSITE" id="PS50933">
    <property type="entry name" value="CHRD"/>
    <property type="match status" value="1"/>
</dbReference>
<dbReference type="InterPro" id="IPR010895">
    <property type="entry name" value="CHRD"/>
</dbReference>
<name>A0ABR7TZ15_9BRAD</name>
<dbReference type="RefSeq" id="WP_188098402.1">
    <property type="nucleotide sequence ID" value="NZ_JAANIH010000009.1"/>
</dbReference>
<dbReference type="Proteomes" id="UP000639516">
    <property type="component" value="Unassembled WGS sequence"/>
</dbReference>
<evidence type="ECO:0000313" key="4">
    <source>
        <dbReference type="Proteomes" id="UP000639516"/>
    </source>
</evidence>
<comment type="caution">
    <text evidence="3">The sequence shown here is derived from an EMBL/GenBank/DDBJ whole genome shotgun (WGS) entry which is preliminary data.</text>
</comment>
<evidence type="ECO:0000259" key="2">
    <source>
        <dbReference type="PROSITE" id="PS50933"/>
    </source>
</evidence>
<gene>
    <name evidence="3" type="ORF">HA482_01225</name>
</gene>
<reference evidence="3 4" key="1">
    <citation type="journal article" date="2020" name="Arch. Microbiol.">
        <title>Bradyrhizobium campsiandrae sp. nov., a nitrogen-fixing bacterial strain isolated from a native leguminous tree from the Amazon adapted to flooded conditions.</title>
        <authorList>
            <person name="Cabral Michel D."/>
            <person name="Martins da Costa E."/>
            <person name="Azarias Guimaraes A."/>
            <person name="Soares de Carvalho T."/>
            <person name="Santos de Castro Caputo P."/>
            <person name="Willems A."/>
            <person name="de Souza Moreira F.M."/>
        </authorList>
    </citation>
    <scope>NUCLEOTIDE SEQUENCE [LARGE SCALE GENOMIC DNA]</scope>
    <source>
        <strain evidence="4">INPA 384B</strain>
    </source>
</reference>
<accession>A0ABR7TZ15</accession>